<sequence>MRNIYARYPDEATDNLIVSVINAMSDWFSDKRNEPYCNTLRLIASIRQPNIARRYKRYRLQRFRDRHLARYSFEDYIAAHYPAPPSSELYQGALTGTFYALDLIVGGYSTVYHPEDRLYHFLARPFVGWSRILRVVKERKAGRAQPHFTNTPPPFYNATIGTTLGQALYRLLVFIFRYLRNNGYDWQFRSDMLGIVKSAEDHGCRLEDTFEEAYFKEVAEPPFMQVEAYFEAYGKLPDGYPPRLDDYKDLSNY</sequence>
<reference evidence="2" key="1">
    <citation type="journal article" date="2019" name="Int. J. Syst. Evol. Microbiol.">
        <title>The Global Catalogue of Microorganisms (GCM) 10K type strain sequencing project: providing services to taxonomists for standard genome sequencing and annotation.</title>
        <authorList>
            <consortium name="The Broad Institute Genomics Platform"/>
            <consortium name="The Broad Institute Genome Sequencing Center for Infectious Disease"/>
            <person name="Wu L."/>
            <person name="Ma J."/>
        </authorList>
    </citation>
    <scope>NUCLEOTIDE SEQUENCE [LARGE SCALE GENOMIC DNA]</scope>
    <source>
        <strain evidence="2">KCTC 52416</strain>
    </source>
</reference>
<name>A0ABV7JP65_9SPHI</name>
<protein>
    <submittedName>
        <fullName evidence="1">Uncharacterized protein</fullName>
    </submittedName>
</protein>
<dbReference type="EMBL" id="JBHRTA010000061">
    <property type="protein sequence ID" value="MFC3199895.1"/>
    <property type="molecule type" value="Genomic_DNA"/>
</dbReference>
<dbReference type="RefSeq" id="WP_379025962.1">
    <property type="nucleotide sequence ID" value="NZ_JBHRTA010000061.1"/>
</dbReference>
<evidence type="ECO:0000313" key="1">
    <source>
        <dbReference type="EMBL" id="MFC3199895.1"/>
    </source>
</evidence>
<gene>
    <name evidence="1" type="ORF">ACFOET_19910</name>
</gene>
<organism evidence="1 2">
    <name type="scientific">Parapedobacter deserti</name>
    <dbReference type="NCBI Taxonomy" id="1912957"/>
    <lineage>
        <taxon>Bacteria</taxon>
        <taxon>Pseudomonadati</taxon>
        <taxon>Bacteroidota</taxon>
        <taxon>Sphingobacteriia</taxon>
        <taxon>Sphingobacteriales</taxon>
        <taxon>Sphingobacteriaceae</taxon>
        <taxon>Parapedobacter</taxon>
    </lineage>
</organism>
<dbReference type="Proteomes" id="UP001595526">
    <property type="component" value="Unassembled WGS sequence"/>
</dbReference>
<evidence type="ECO:0000313" key="2">
    <source>
        <dbReference type="Proteomes" id="UP001595526"/>
    </source>
</evidence>
<comment type="caution">
    <text evidence="1">The sequence shown here is derived from an EMBL/GenBank/DDBJ whole genome shotgun (WGS) entry which is preliminary data.</text>
</comment>
<accession>A0ABV7JP65</accession>
<proteinExistence type="predicted"/>
<keyword evidence="2" id="KW-1185">Reference proteome</keyword>